<evidence type="ECO:0000313" key="1">
    <source>
        <dbReference type="EMBL" id="GBF52068.1"/>
    </source>
</evidence>
<dbReference type="EMBL" id="BFBB01000010">
    <property type="protein sequence ID" value="GBF52068.1"/>
    <property type="molecule type" value="Genomic_DNA"/>
</dbReference>
<proteinExistence type="predicted"/>
<protein>
    <recommendedName>
        <fullName evidence="3">DUF4393 domain-containing protein</fullName>
    </recommendedName>
</protein>
<reference evidence="1 2" key="1">
    <citation type="submission" date="2018-02" db="EMBL/GenBank/DDBJ databases">
        <title>Novel Leptospira species isolated from soil and water in Japan.</title>
        <authorList>
            <person name="Nakao R."/>
            <person name="Masuzawa T."/>
        </authorList>
    </citation>
    <scope>NUCLEOTIDE SEQUENCE [LARGE SCALE GENOMIC DNA]</scope>
    <source>
        <strain evidence="1 2">YH101</strain>
    </source>
</reference>
<organism evidence="1 2">
    <name type="scientific">Leptospira ryugenii</name>
    <dbReference type="NCBI Taxonomy" id="1917863"/>
    <lineage>
        <taxon>Bacteria</taxon>
        <taxon>Pseudomonadati</taxon>
        <taxon>Spirochaetota</taxon>
        <taxon>Spirochaetia</taxon>
        <taxon>Leptospirales</taxon>
        <taxon>Leptospiraceae</taxon>
        <taxon>Leptospira</taxon>
    </lineage>
</organism>
<dbReference type="InterPro" id="IPR025506">
    <property type="entry name" value="Abi_alpha"/>
</dbReference>
<dbReference type="Pfam" id="PF14337">
    <property type="entry name" value="Abi_alpha"/>
    <property type="match status" value="1"/>
</dbReference>
<name>A0A2P2E5B3_9LEPT</name>
<evidence type="ECO:0000313" key="2">
    <source>
        <dbReference type="Proteomes" id="UP000245133"/>
    </source>
</evidence>
<keyword evidence="2" id="KW-1185">Reference proteome</keyword>
<dbReference type="AlphaFoldDB" id="A0A2P2E5B3"/>
<accession>A0A2P2E5B3</accession>
<evidence type="ECO:0008006" key="3">
    <source>
        <dbReference type="Google" id="ProtNLM"/>
    </source>
</evidence>
<sequence>MGKSESKIVAKEIYKDLLSPSVKEIGDLLKNSVKVARFAFAGIDYLAAKHDRWKAFLEKVAGKVKEENLVEGHPQLVGPIIESMVYIENESIIGEMFSNLLAKAIDKTTQDKAHPAFPKIIQQLSEDEAIILFYLKRQSYRVEQEWDYVNNQIINLRTTKEEFPLNKLSFPDKIWMYMDHLNSLTIAGTWKTQNDLPIRNATGMQIGGRVISDRKLSEFGKLFAEASIPDVFESL</sequence>
<dbReference type="RefSeq" id="WP_108978471.1">
    <property type="nucleotide sequence ID" value="NZ_BFBB01000010.1"/>
</dbReference>
<comment type="caution">
    <text evidence="1">The sequence shown here is derived from an EMBL/GenBank/DDBJ whole genome shotgun (WGS) entry which is preliminary data.</text>
</comment>
<dbReference type="Proteomes" id="UP000245133">
    <property type="component" value="Unassembled WGS sequence"/>
</dbReference>
<dbReference type="OrthoDB" id="1347735at2"/>
<gene>
    <name evidence="1" type="ORF">LPTSP4_36060</name>
</gene>